<evidence type="ECO:0000256" key="1">
    <source>
        <dbReference type="SAM" id="SignalP"/>
    </source>
</evidence>
<keyword evidence="1" id="KW-0732">Signal</keyword>
<accession>A0ABZ1CC83</accession>
<reference evidence="2 3" key="1">
    <citation type="submission" date="2021-08" db="EMBL/GenBank/DDBJ databases">
        <authorList>
            <person name="Zhang D."/>
            <person name="Zhang A."/>
            <person name="Wang L."/>
        </authorList>
    </citation>
    <scope>NUCLEOTIDE SEQUENCE [LARGE SCALE GENOMIC DNA]</scope>
    <source>
        <strain evidence="2 3">WL0086</strain>
    </source>
</reference>
<evidence type="ECO:0000313" key="2">
    <source>
        <dbReference type="EMBL" id="WRQ87900.1"/>
    </source>
</evidence>
<sequence>MPLLRRSRKRSLLLAVGLLTAAIAAAKTPETLVVTDRFDTAPDFVPPTADAPCPYFLLTGSELALGTSVAGQKQPPAKAIAALVADALRSQHYVPTTVGGPAPELVIVFHWGNANLELDEWEETDPNTGESETQSIARNTPSIARLIGLDRLQERSLSLAEEHRLATILSEDRLYLVIGALDATALANGQRRLVWRTWISIPALRHNLTRDLPAMLAHAAPHLGRESDAPLIFTRGEAATEVEVGTPTVVPDAEPNR</sequence>
<organism evidence="2 3">
    <name type="scientific">Actomonas aquatica</name>
    <dbReference type="NCBI Taxonomy" id="2866162"/>
    <lineage>
        <taxon>Bacteria</taxon>
        <taxon>Pseudomonadati</taxon>
        <taxon>Verrucomicrobiota</taxon>
        <taxon>Opitutia</taxon>
        <taxon>Opitutales</taxon>
        <taxon>Opitutaceae</taxon>
        <taxon>Actomonas</taxon>
    </lineage>
</organism>
<dbReference type="EMBL" id="CP139781">
    <property type="protein sequence ID" value="WRQ87900.1"/>
    <property type="molecule type" value="Genomic_DNA"/>
</dbReference>
<reference evidence="2 3" key="2">
    <citation type="submission" date="2023-12" db="EMBL/GenBank/DDBJ databases">
        <title>Description of an unclassified Opitutus bacterium of Verrucomicrobiota.</title>
        <authorList>
            <person name="Zhang D.-F."/>
        </authorList>
    </citation>
    <scope>NUCLEOTIDE SEQUENCE [LARGE SCALE GENOMIC DNA]</scope>
    <source>
        <strain evidence="2 3">WL0086</strain>
    </source>
</reference>
<evidence type="ECO:0000313" key="3">
    <source>
        <dbReference type="Proteomes" id="UP000738431"/>
    </source>
</evidence>
<gene>
    <name evidence="2" type="ORF">K1X11_000670</name>
</gene>
<feature type="signal peptide" evidence="1">
    <location>
        <begin position="1"/>
        <end position="26"/>
    </location>
</feature>
<dbReference type="Proteomes" id="UP000738431">
    <property type="component" value="Chromosome"/>
</dbReference>
<keyword evidence="3" id="KW-1185">Reference proteome</keyword>
<feature type="chain" id="PRO_5046331219" evidence="1">
    <location>
        <begin position="27"/>
        <end position="257"/>
    </location>
</feature>
<protein>
    <submittedName>
        <fullName evidence="2">Uncharacterized protein</fullName>
    </submittedName>
</protein>
<name>A0ABZ1CC83_9BACT</name>
<proteinExistence type="predicted"/>
<dbReference type="RefSeq" id="WP_221029061.1">
    <property type="nucleotide sequence ID" value="NZ_CP139781.1"/>
</dbReference>